<proteinExistence type="predicted"/>
<dbReference type="AlphaFoldDB" id="A0A926VF98"/>
<reference evidence="1" key="2">
    <citation type="submission" date="2020-08" db="EMBL/GenBank/DDBJ databases">
        <authorList>
            <person name="Chen M."/>
            <person name="Teng W."/>
            <person name="Zhao L."/>
            <person name="Hu C."/>
            <person name="Zhou Y."/>
            <person name="Han B."/>
            <person name="Song L."/>
            <person name="Shu W."/>
        </authorList>
    </citation>
    <scope>NUCLEOTIDE SEQUENCE</scope>
    <source>
        <strain evidence="1">FACHB-1375</strain>
    </source>
</reference>
<dbReference type="RefSeq" id="WP_190465681.1">
    <property type="nucleotide sequence ID" value="NZ_JACJPW010000041.1"/>
</dbReference>
<organism evidence="1 2">
    <name type="scientific">Aerosakkonema funiforme FACHB-1375</name>
    <dbReference type="NCBI Taxonomy" id="2949571"/>
    <lineage>
        <taxon>Bacteria</taxon>
        <taxon>Bacillati</taxon>
        <taxon>Cyanobacteriota</taxon>
        <taxon>Cyanophyceae</taxon>
        <taxon>Oscillatoriophycideae</taxon>
        <taxon>Aerosakkonematales</taxon>
        <taxon>Aerosakkonemataceae</taxon>
        <taxon>Aerosakkonema</taxon>
    </lineage>
</organism>
<name>A0A926VF98_9CYAN</name>
<dbReference type="Proteomes" id="UP000641646">
    <property type="component" value="Unassembled WGS sequence"/>
</dbReference>
<reference evidence="1" key="1">
    <citation type="journal article" date="2015" name="ISME J.">
        <title>Draft Genome Sequence of Streptomyces incarnatus NRRL8089, which Produces the Nucleoside Antibiotic Sinefungin.</title>
        <authorList>
            <person name="Oshima K."/>
            <person name="Hattori M."/>
            <person name="Shimizu H."/>
            <person name="Fukuda K."/>
            <person name="Nemoto M."/>
            <person name="Inagaki K."/>
            <person name="Tamura T."/>
        </authorList>
    </citation>
    <scope>NUCLEOTIDE SEQUENCE</scope>
    <source>
        <strain evidence="1">FACHB-1375</strain>
    </source>
</reference>
<evidence type="ECO:0000313" key="2">
    <source>
        <dbReference type="Proteomes" id="UP000641646"/>
    </source>
</evidence>
<protein>
    <submittedName>
        <fullName evidence="1">Uncharacterized protein</fullName>
    </submittedName>
</protein>
<evidence type="ECO:0000313" key="1">
    <source>
        <dbReference type="EMBL" id="MBD2182702.1"/>
    </source>
</evidence>
<gene>
    <name evidence="1" type="ORF">H6G03_16615</name>
</gene>
<comment type="caution">
    <text evidence="1">The sequence shown here is derived from an EMBL/GenBank/DDBJ whole genome shotgun (WGS) entry which is preliminary data.</text>
</comment>
<dbReference type="EMBL" id="JACJPW010000041">
    <property type="protein sequence ID" value="MBD2182702.1"/>
    <property type="molecule type" value="Genomic_DNA"/>
</dbReference>
<sequence>MTDMRSVYKAIALAVQQQLVEQYSVQTKGKKLPKLNIKFFRKSLKTRIRHIP</sequence>
<accession>A0A926VF98</accession>
<keyword evidence="2" id="KW-1185">Reference proteome</keyword>